<dbReference type="InterPro" id="IPR036179">
    <property type="entry name" value="Ig-like_dom_sf"/>
</dbReference>
<dbReference type="GO" id="GO:0004674">
    <property type="term" value="F:protein serine/threonine kinase activity"/>
    <property type="evidence" value="ECO:0007669"/>
    <property type="project" value="UniProtKB-KW"/>
</dbReference>
<dbReference type="GO" id="GO:0060298">
    <property type="term" value="P:positive regulation of sarcomere organization"/>
    <property type="evidence" value="ECO:0007669"/>
    <property type="project" value="UniProtKB-ARBA"/>
</dbReference>
<dbReference type="GO" id="GO:0016020">
    <property type="term" value="C:membrane"/>
    <property type="evidence" value="ECO:0007669"/>
    <property type="project" value="UniProtKB-SubCell"/>
</dbReference>
<evidence type="ECO:0000256" key="21">
    <source>
        <dbReference type="ARBA" id="ARBA00047899"/>
    </source>
</evidence>
<feature type="domain" description="Ig-like" evidence="24">
    <location>
        <begin position="1919"/>
        <end position="2008"/>
    </location>
</feature>
<evidence type="ECO:0000259" key="24">
    <source>
        <dbReference type="PROSITE" id="PS50835"/>
    </source>
</evidence>
<keyword evidence="9" id="KW-0479">Metal-binding</keyword>
<dbReference type="FunFam" id="2.60.40.10:FF:000107">
    <property type="entry name" value="Myosin, light chain kinase a"/>
    <property type="match status" value="1"/>
</dbReference>
<evidence type="ECO:0000256" key="13">
    <source>
        <dbReference type="ARBA" id="ARBA00022837"/>
    </source>
</evidence>
<keyword evidence="19" id="KW-1015">Disulfide bond</keyword>
<dbReference type="FunFam" id="2.60.40.10:FF:000425">
    <property type="entry name" value="Myosin light chain kinase"/>
    <property type="match status" value="1"/>
</dbReference>
<dbReference type="PROSITE" id="PS50835">
    <property type="entry name" value="IG_LIKE"/>
    <property type="match status" value="7"/>
</dbReference>
<dbReference type="InterPro" id="IPR003961">
    <property type="entry name" value="FN3_dom"/>
</dbReference>
<dbReference type="CDD" id="cd00063">
    <property type="entry name" value="FN3"/>
    <property type="match status" value="8"/>
</dbReference>
<feature type="domain" description="Ig-like" evidence="24">
    <location>
        <begin position="308"/>
        <end position="398"/>
    </location>
</feature>
<comment type="catalytic activity">
    <reaction evidence="21">
        <text>L-threonyl-[protein] + ATP = O-phospho-L-threonyl-[protein] + ADP + H(+)</text>
        <dbReference type="Rhea" id="RHEA:46608"/>
        <dbReference type="Rhea" id="RHEA-COMP:11060"/>
        <dbReference type="Rhea" id="RHEA-COMP:11605"/>
        <dbReference type="ChEBI" id="CHEBI:15378"/>
        <dbReference type="ChEBI" id="CHEBI:30013"/>
        <dbReference type="ChEBI" id="CHEBI:30616"/>
        <dbReference type="ChEBI" id="CHEBI:61977"/>
        <dbReference type="ChEBI" id="CHEBI:456216"/>
        <dbReference type="EC" id="2.7.11.1"/>
    </reaction>
</comment>
<dbReference type="PANTHER" id="PTHR14340">
    <property type="entry name" value="MICROFIBRIL-ASSOCIATED GLYCOPROTEIN 3"/>
    <property type="match status" value="1"/>
</dbReference>
<evidence type="ECO:0000256" key="10">
    <source>
        <dbReference type="ARBA" id="ARBA00022729"/>
    </source>
</evidence>
<evidence type="ECO:0000256" key="11">
    <source>
        <dbReference type="ARBA" id="ARBA00022737"/>
    </source>
</evidence>
<dbReference type="PANTHER" id="PTHR14340:SF9">
    <property type="entry name" value="FIBRONECTIN TYPE-III DOMAIN-CONTAINING PROTEIN"/>
    <property type="match status" value="1"/>
</dbReference>
<keyword evidence="12" id="KW-0418">Kinase</keyword>
<dbReference type="InterPro" id="IPR013783">
    <property type="entry name" value="Ig-like_fold"/>
</dbReference>
<evidence type="ECO:0000256" key="23">
    <source>
        <dbReference type="SAM" id="Coils"/>
    </source>
</evidence>
<keyword evidence="8" id="KW-0812">Transmembrane</keyword>
<dbReference type="FunFam" id="2.60.40.10:FF:000017">
    <property type="entry name" value="Down syndrome cell adhesion molecule b"/>
    <property type="match status" value="1"/>
</dbReference>
<dbReference type="SMART" id="SM00408">
    <property type="entry name" value="IGc2"/>
    <property type="match status" value="5"/>
</dbReference>
<dbReference type="GO" id="GO:0030154">
    <property type="term" value="P:cell differentiation"/>
    <property type="evidence" value="ECO:0007669"/>
    <property type="project" value="UniProtKB-ARBA"/>
</dbReference>
<dbReference type="SUPFAM" id="SSF48726">
    <property type="entry name" value="Immunoglobulin"/>
    <property type="match status" value="7"/>
</dbReference>
<keyword evidence="15" id="KW-0112">Calmodulin-binding</keyword>
<dbReference type="EMBL" id="CAXIEN010000136">
    <property type="protein sequence ID" value="CAL1280816.1"/>
    <property type="molecule type" value="Genomic_DNA"/>
</dbReference>
<dbReference type="InterPro" id="IPR036116">
    <property type="entry name" value="FN3_sf"/>
</dbReference>
<dbReference type="PRINTS" id="PR00014">
    <property type="entry name" value="FNTYPEIII"/>
</dbReference>
<evidence type="ECO:0000256" key="8">
    <source>
        <dbReference type="ARBA" id="ARBA00022692"/>
    </source>
</evidence>
<dbReference type="EC" id="2.7.11.1" evidence="4"/>
<feature type="domain" description="Ig-like" evidence="24">
    <location>
        <begin position="215"/>
        <end position="305"/>
    </location>
</feature>
<evidence type="ECO:0000256" key="6">
    <source>
        <dbReference type="ARBA" id="ARBA00022527"/>
    </source>
</evidence>
<dbReference type="SMART" id="SM00409">
    <property type="entry name" value="IG"/>
    <property type="match status" value="7"/>
</dbReference>
<evidence type="ECO:0000259" key="25">
    <source>
        <dbReference type="PROSITE" id="PS50853"/>
    </source>
</evidence>
<dbReference type="Pfam" id="PF00041">
    <property type="entry name" value="fn3"/>
    <property type="match status" value="8"/>
</dbReference>
<dbReference type="InterPro" id="IPR003598">
    <property type="entry name" value="Ig_sub2"/>
</dbReference>
<keyword evidence="11" id="KW-0677">Repeat</keyword>
<dbReference type="SUPFAM" id="SSF49265">
    <property type="entry name" value="Fibronectin type III"/>
    <property type="match status" value="5"/>
</dbReference>
<dbReference type="GO" id="GO:0009653">
    <property type="term" value="P:anatomical structure morphogenesis"/>
    <property type="evidence" value="ECO:0007669"/>
    <property type="project" value="UniProtKB-ARBA"/>
</dbReference>
<dbReference type="PROSITE" id="PS50853">
    <property type="entry name" value="FN3"/>
    <property type="match status" value="8"/>
</dbReference>
<feature type="domain" description="Fibronectin type-III" evidence="25">
    <location>
        <begin position="1204"/>
        <end position="1301"/>
    </location>
</feature>
<dbReference type="InterPro" id="IPR003599">
    <property type="entry name" value="Ig_sub"/>
</dbReference>
<gene>
    <name evidence="26" type="ORF">LARSCL_LOCUS11203</name>
</gene>
<evidence type="ECO:0000313" key="27">
    <source>
        <dbReference type="Proteomes" id="UP001497382"/>
    </source>
</evidence>
<dbReference type="InterPro" id="IPR007110">
    <property type="entry name" value="Ig-like_dom"/>
</dbReference>
<dbReference type="FunFam" id="2.60.40.10:FF:000003">
    <property type="entry name" value="Titin isoform E"/>
    <property type="match status" value="1"/>
</dbReference>
<dbReference type="GO" id="GO:0005516">
    <property type="term" value="F:calmodulin binding"/>
    <property type="evidence" value="ECO:0007669"/>
    <property type="project" value="UniProtKB-KW"/>
</dbReference>
<feature type="domain" description="Fibronectin type-III" evidence="25">
    <location>
        <begin position="405"/>
        <end position="499"/>
    </location>
</feature>
<feature type="domain" description="Fibronectin type-III" evidence="25">
    <location>
        <begin position="917"/>
        <end position="1009"/>
    </location>
</feature>
<evidence type="ECO:0000313" key="26">
    <source>
        <dbReference type="EMBL" id="CAL1280816.1"/>
    </source>
</evidence>
<evidence type="ECO:0000256" key="17">
    <source>
        <dbReference type="ARBA" id="ARBA00022989"/>
    </source>
</evidence>
<proteinExistence type="predicted"/>
<dbReference type="Proteomes" id="UP001497382">
    <property type="component" value="Unassembled WGS sequence"/>
</dbReference>
<feature type="domain" description="Fibronectin type-III" evidence="25">
    <location>
        <begin position="506"/>
        <end position="605"/>
    </location>
</feature>
<evidence type="ECO:0000256" key="4">
    <source>
        <dbReference type="ARBA" id="ARBA00012513"/>
    </source>
</evidence>
<reference evidence="26 27" key="1">
    <citation type="submission" date="2024-04" db="EMBL/GenBank/DDBJ databases">
        <authorList>
            <person name="Rising A."/>
            <person name="Reimegard J."/>
            <person name="Sonavane S."/>
            <person name="Akerstrom W."/>
            <person name="Nylinder S."/>
            <person name="Hedman E."/>
            <person name="Kallberg Y."/>
        </authorList>
    </citation>
    <scope>NUCLEOTIDE SEQUENCE [LARGE SCALE GENOMIC DNA]</scope>
</reference>
<evidence type="ECO:0000256" key="7">
    <source>
        <dbReference type="ARBA" id="ARBA00022679"/>
    </source>
</evidence>
<feature type="domain" description="Ig-like" evidence="24">
    <location>
        <begin position="1014"/>
        <end position="1104"/>
    </location>
</feature>
<feature type="domain" description="Fibronectin type-III" evidence="25">
    <location>
        <begin position="815"/>
        <end position="911"/>
    </location>
</feature>
<keyword evidence="10" id="KW-0732">Signal</keyword>
<keyword evidence="27" id="KW-1185">Reference proteome</keyword>
<organism evidence="26 27">
    <name type="scientific">Larinioides sclopetarius</name>
    <dbReference type="NCBI Taxonomy" id="280406"/>
    <lineage>
        <taxon>Eukaryota</taxon>
        <taxon>Metazoa</taxon>
        <taxon>Ecdysozoa</taxon>
        <taxon>Arthropoda</taxon>
        <taxon>Chelicerata</taxon>
        <taxon>Arachnida</taxon>
        <taxon>Araneae</taxon>
        <taxon>Araneomorphae</taxon>
        <taxon>Entelegynae</taxon>
        <taxon>Araneoidea</taxon>
        <taxon>Araneidae</taxon>
        <taxon>Larinioides</taxon>
    </lineage>
</organism>
<name>A0AAV2A9Z7_9ARAC</name>
<keyword evidence="17" id="KW-1133">Transmembrane helix</keyword>
<dbReference type="GO" id="GO:0040017">
    <property type="term" value="P:positive regulation of locomotion"/>
    <property type="evidence" value="ECO:0007669"/>
    <property type="project" value="UniProtKB-ARBA"/>
</dbReference>
<feature type="domain" description="Fibronectin type-III" evidence="25">
    <location>
        <begin position="113"/>
        <end position="209"/>
    </location>
</feature>
<evidence type="ECO:0000256" key="22">
    <source>
        <dbReference type="ARBA" id="ARBA00048679"/>
    </source>
</evidence>
<keyword evidence="14" id="KW-0460">Magnesium</keyword>
<feature type="domain" description="Fibronectin type-III" evidence="25">
    <location>
        <begin position="608"/>
        <end position="704"/>
    </location>
</feature>
<keyword evidence="18" id="KW-0472">Membrane</keyword>
<accession>A0AAV2A9Z7</accession>
<evidence type="ECO:0000256" key="9">
    <source>
        <dbReference type="ARBA" id="ARBA00022723"/>
    </source>
</evidence>
<evidence type="ECO:0000256" key="20">
    <source>
        <dbReference type="ARBA" id="ARBA00023319"/>
    </source>
</evidence>
<evidence type="ECO:0000256" key="12">
    <source>
        <dbReference type="ARBA" id="ARBA00022777"/>
    </source>
</evidence>
<dbReference type="Gene3D" id="2.60.40.10">
    <property type="entry name" value="Immunoglobulins"/>
    <property type="match status" value="15"/>
</dbReference>
<feature type="coiled-coil region" evidence="23">
    <location>
        <begin position="1811"/>
        <end position="1863"/>
    </location>
</feature>
<dbReference type="SMART" id="SM00060">
    <property type="entry name" value="FN3"/>
    <property type="match status" value="8"/>
</dbReference>
<dbReference type="GO" id="GO:0007155">
    <property type="term" value="P:cell adhesion"/>
    <property type="evidence" value="ECO:0007669"/>
    <property type="project" value="UniProtKB-KW"/>
</dbReference>
<keyword evidence="6" id="KW-0723">Serine/threonine-protein kinase</keyword>
<keyword evidence="7" id="KW-0808">Transferase</keyword>
<comment type="caution">
    <text evidence="26">The sequence shown here is derived from an EMBL/GenBank/DDBJ whole genome shotgun (WGS) entry which is preliminary data.</text>
</comment>
<dbReference type="FunFam" id="2.60.40.10:FF:000031">
    <property type="entry name" value="Myosin-binding protein C, slow type"/>
    <property type="match status" value="2"/>
</dbReference>
<sequence length="2208" mass="249934">MRPGRENLLIHSHSRTTPRVVSEKRHFKGKRGGNVAVDVEFVAQPPPKIEWLYKGKPISPDKKRTIENYGNKTVLTIKKLEDPDVENYTLKLTNKCGECKTDFKVSIIDKPKPPGTPTASEIGNDCLTLSWKPPENDGGSPITNYIIEYHDRNTLRWSTYNEKFTIEQPFAKVTNLKQGEEYMFRVIAVNEVGKSDPSLGTKYIPVQEPKAGEPPAVVEHLQPVTSGLKKPTKMTCRISGQPPPTIKWFKNGKELIVMKNMKTTYENQVATLEINETTEKSAGTYTCKATNNLGTAETTNELKIQEPPSVKYDEKMKNVRLKSYSEYILDVKVFGYPAPELVWLKNGKVLESTKHTLVQLRDDSTAIIIRSVENTDSATYTLQLSNPAGTVKHDFKLFVLDKPLPPEGPIAFHKIEKNSITIVWQPPSIGASEVQSYVIEKCEVRRKIWMEVTTVSSDVLTQEIQDLSEGIEYAFRVIATNEYGRSDPLTSDPVTPKSLFDKPHAPKGPFTTSNMTESSFTLSWLAPDNDGGSPIVEYIVERKEASRKAWQRVGTTDGKSLSMEVMGLKKETPYHFRVCCRNEVGHSPYFAPEETITAGLRIAPPSSPVGPLIVSNMTNKTLTLSWKPPADNGGAELTAYIVEKRESNKKAWNRLETLQPHIRSYTVHNLTHTKEYHFRVFAENPAGLSPPLETDKPIKLTSTAVRPSPPTGPLEKVITGPSSVLLAWGRPEKDGGSPILGYTVAMRNVRRIMWMEVGQTDGETQRIQIKDLQEGAEYMVRIMARNEVGISDPLEQEEPVRVIRPAGMISEPSRPEGALVISNIEANSVHLSWKPPLDDNGGPILGYVIEAKDVLHMDVRKMHIWSEGTKTECLVQDLDTGHIYQFRVYAQNEAGRSEGLLNKSLVRIKAKSKKPSKPSKPSSEILGEDSVLLQWTVPEDSGNLNFLVERYEPKSDLWFQCNRGMVIATSYLVTGLSLDREYIFRVSSENMHGFSLPSEASDPVKWKRDKGDAPFVKLPLKDCFIKANEAAFFKCEYTGTPPIQVNWTKDDIRIRDGLGSVITSDDNGISELILNEVDSDDDDCLVECSLQNAFGRTTSKAAIRIFSMPQLGYPSSYKDDLTFDCGDALRLRVTFSGKPPPITKWFINGKNPNLNDRISVTQLSDSMEIRIQDLTPQDSGVYRFVTSNIMGENSIDVRVVITGPPDPPKGDIKFKTVEDNEIFLEWNPPLYDGGSEVFNYVVEKKLPGEKIWSRCGTTHKTSLNLGNLDETESYVFRVRATNIYGTSEPSNDSHFQRFYLDERMDKTSSEFLSNQQQKDLNLIQFSYTELPCIKFENKKQEEFSSETQFESFKDSKNYISDNEKDNLIEVLPNVCTIDVNNIYSPLLSSFCSTCAELFFEAANFASENYLTIQYPVFELHCNIFYQICSSNVVFETLNNLPETEFLDASCSYSLIFHENFLEVSKPLCFVVISQQTQRIGLLDCFSQIKCHLETEEKDEFWYFIVQKEKNHSNLFQEFSSSCELQQSSSLEVIFFASLAFEDLPVFEVQQPIKYKCNACFICWKSIQIVVNKSLETFQNLECSNLMDFPKLASISYQSFEDFGDIISLSSTPIRTWKPAMSVLPIKRKTTSPNLIKESFLEKIDPKPLDLNQESLLETFIEDRNFEFEVHSVHEKYIQRKENEQLFSFNFLNANKIKTEESNKPDTEIWSNSIPIFKVEQEIQSTSKLSDDLISLKTVSKGEKDCKMSEISFTECSESLPTSKCTIPNWLLNVSPYTSPNIGANLLEMCIESEDKMRNMEVKTTTSDSLKLNLKEKSVEELLQLAEEVERSFNQKAEQFESLESILQNELSSLEKDLEAVNDIHKNLDDPFGLFYSYTSDELSEYLVIDHTKADEENLIEFIDVPCKPQGGPQISGYPPEVVVHLQNRVIQSGCRTRLYCSIMGDPDPEIAWMKNGRPVSESSRYMFSNLVEFGVYMDIFNAKSTDSGEYTCIATNCYGSAQTQSYLQVIGNREVSPEEPRFLKSPEDISCRSGESIVMQWKITGTPMPHVIWFKNAERIETTLRMDTFSNHRGCCRLVIRDVNTTDNAIYTCYLENEAGSAISTIQLSVEEIMSQLPCGGKPIHTGNTIERTNTTLCVVYRSENLTKEVAIRVYSKSWESTEVLFHNLQKPSKIYLLLSYVFRVSAGNNRGWSFPTTIPQPVHALPR</sequence>
<keyword evidence="5" id="KW-0963">Cytoplasm</keyword>
<dbReference type="Pfam" id="PF07679">
    <property type="entry name" value="I-set"/>
    <property type="match status" value="7"/>
</dbReference>
<dbReference type="InterPro" id="IPR013098">
    <property type="entry name" value="Ig_I-set"/>
</dbReference>
<evidence type="ECO:0000256" key="14">
    <source>
        <dbReference type="ARBA" id="ARBA00022842"/>
    </source>
</evidence>
<comment type="cofactor">
    <cofactor evidence="1">
        <name>Mg(2+)</name>
        <dbReference type="ChEBI" id="CHEBI:18420"/>
    </cofactor>
</comment>
<feature type="domain" description="Ig-like" evidence="24">
    <location>
        <begin position="1109"/>
        <end position="1202"/>
    </location>
</feature>
<dbReference type="GO" id="GO:0030017">
    <property type="term" value="C:sarcomere"/>
    <property type="evidence" value="ECO:0007669"/>
    <property type="project" value="UniProtKB-ARBA"/>
</dbReference>
<evidence type="ECO:0000256" key="16">
    <source>
        <dbReference type="ARBA" id="ARBA00022889"/>
    </source>
</evidence>
<feature type="domain" description="Ig-like" evidence="24">
    <location>
        <begin position="18"/>
        <end position="106"/>
    </location>
</feature>
<comment type="catalytic activity">
    <reaction evidence="22">
        <text>L-seryl-[protein] + ATP = O-phospho-L-seryl-[protein] + ADP + H(+)</text>
        <dbReference type="Rhea" id="RHEA:17989"/>
        <dbReference type="Rhea" id="RHEA-COMP:9863"/>
        <dbReference type="Rhea" id="RHEA-COMP:11604"/>
        <dbReference type="ChEBI" id="CHEBI:15378"/>
        <dbReference type="ChEBI" id="CHEBI:29999"/>
        <dbReference type="ChEBI" id="CHEBI:30616"/>
        <dbReference type="ChEBI" id="CHEBI:83421"/>
        <dbReference type="ChEBI" id="CHEBI:456216"/>
        <dbReference type="EC" id="2.7.11.1"/>
    </reaction>
</comment>
<feature type="domain" description="Ig-like" evidence="24">
    <location>
        <begin position="2020"/>
        <end position="2109"/>
    </location>
</feature>
<keyword evidence="23" id="KW-0175">Coiled coil</keyword>
<keyword evidence="20" id="KW-0393">Immunoglobulin domain</keyword>
<keyword evidence="16" id="KW-0130">Cell adhesion</keyword>
<evidence type="ECO:0000256" key="1">
    <source>
        <dbReference type="ARBA" id="ARBA00001946"/>
    </source>
</evidence>
<evidence type="ECO:0000256" key="2">
    <source>
        <dbReference type="ARBA" id="ARBA00004167"/>
    </source>
</evidence>
<keyword evidence="13" id="KW-0106">Calcium</keyword>
<comment type="subcellular location">
    <subcellularLocation>
        <location evidence="3">Cytoplasm</location>
    </subcellularLocation>
    <subcellularLocation>
        <location evidence="2">Membrane</location>
        <topology evidence="2">Single-pass membrane protein</topology>
    </subcellularLocation>
</comment>
<evidence type="ECO:0000256" key="15">
    <source>
        <dbReference type="ARBA" id="ARBA00022860"/>
    </source>
</evidence>
<dbReference type="FunFam" id="2.60.40.10:FF:000056">
    <property type="entry name" value="twitchin isoform X4"/>
    <property type="match status" value="2"/>
</dbReference>
<dbReference type="GO" id="GO:0046872">
    <property type="term" value="F:metal ion binding"/>
    <property type="evidence" value="ECO:0007669"/>
    <property type="project" value="UniProtKB-KW"/>
</dbReference>
<feature type="domain" description="Fibronectin type-III" evidence="25">
    <location>
        <begin position="709"/>
        <end position="806"/>
    </location>
</feature>
<evidence type="ECO:0000256" key="19">
    <source>
        <dbReference type="ARBA" id="ARBA00023157"/>
    </source>
</evidence>
<evidence type="ECO:0000256" key="3">
    <source>
        <dbReference type="ARBA" id="ARBA00004496"/>
    </source>
</evidence>
<evidence type="ECO:0000256" key="18">
    <source>
        <dbReference type="ARBA" id="ARBA00023136"/>
    </source>
</evidence>
<evidence type="ECO:0000256" key="5">
    <source>
        <dbReference type="ARBA" id="ARBA00022490"/>
    </source>
</evidence>
<dbReference type="GO" id="GO:0045989">
    <property type="term" value="P:positive regulation of striated muscle contraction"/>
    <property type="evidence" value="ECO:0007669"/>
    <property type="project" value="UniProtKB-ARBA"/>
</dbReference>
<protein>
    <recommendedName>
        <fullName evidence="4">non-specific serine/threonine protein kinase</fullName>
        <ecNumber evidence="4">2.7.11.1</ecNumber>
    </recommendedName>
</protein>